<feature type="compositionally biased region" description="Polar residues" evidence="1">
    <location>
        <begin position="92"/>
        <end position="105"/>
    </location>
</feature>
<proteinExistence type="predicted"/>
<protein>
    <submittedName>
        <fullName evidence="2">Uncharacterized protein</fullName>
    </submittedName>
</protein>
<dbReference type="VEuPathDB" id="VectorBase:GPAI015624"/>
<keyword evidence="3" id="KW-1185">Reference proteome</keyword>
<dbReference type="Proteomes" id="UP000092445">
    <property type="component" value="Unassembled WGS sequence"/>
</dbReference>
<sequence length="118" mass="12811">MDNDVVLALLCIGRNFLLNSLFKRSISEISDFGSTNRSCVSNESNAKRMETISELLCTPDPSQAKTERSSMPTMPSPSTPSSTILSIKPSFSRPSGRTHGSTTPIMNPYAASEQCGRH</sequence>
<reference evidence="2" key="2">
    <citation type="submission" date="2020-05" db="UniProtKB">
        <authorList>
            <consortium name="EnsemblMetazoa"/>
        </authorList>
    </citation>
    <scope>IDENTIFICATION</scope>
    <source>
        <strain evidence="2">IAEA</strain>
    </source>
</reference>
<evidence type="ECO:0000313" key="2">
    <source>
        <dbReference type="EnsemblMetazoa" id="GPAI015624-PA"/>
    </source>
</evidence>
<dbReference type="EnsemblMetazoa" id="GPAI015624-RA">
    <property type="protein sequence ID" value="GPAI015624-PA"/>
    <property type="gene ID" value="GPAI015624"/>
</dbReference>
<evidence type="ECO:0000256" key="1">
    <source>
        <dbReference type="SAM" id="MobiDB-lite"/>
    </source>
</evidence>
<organism evidence="2 3">
    <name type="scientific">Glossina pallidipes</name>
    <name type="common">Tsetse fly</name>
    <dbReference type="NCBI Taxonomy" id="7398"/>
    <lineage>
        <taxon>Eukaryota</taxon>
        <taxon>Metazoa</taxon>
        <taxon>Ecdysozoa</taxon>
        <taxon>Arthropoda</taxon>
        <taxon>Hexapoda</taxon>
        <taxon>Insecta</taxon>
        <taxon>Pterygota</taxon>
        <taxon>Neoptera</taxon>
        <taxon>Endopterygota</taxon>
        <taxon>Diptera</taxon>
        <taxon>Brachycera</taxon>
        <taxon>Muscomorpha</taxon>
        <taxon>Hippoboscoidea</taxon>
        <taxon>Glossinidae</taxon>
        <taxon>Glossina</taxon>
    </lineage>
</organism>
<name>A0A1A9ZIG8_GLOPL</name>
<evidence type="ECO:0000313" key="3">
    <source>
        <dbReference type="Proteomes" id="UP000092445"/>
    </source>
</evidence>
<feature type="region of interest" description="Disordered" evidence="1">
    <location>
        <begin position="59"/>
        <end position="118"/>
    </location>
</feature>
<reference evidence="3" key="1">
    <citation type="submission" date="2014-03" db="EMBL/GenBank/DDBJ databases">
        <authorList>
            <person name="Aksoy S."/>
            <person name="Warren W."/>
            <person name="Wilson R.K."/>
        </authorList>
    </citation>
    <scope>NUCLEOTIDE SEQUENCE [LARGE SCALE GENOMIC DNA]</scope>
    <source>
        <strain evidence="3">IAEA</strain>
    </source>
</reference>
<accession>A0A1A9ZIG8</accession>
<dbReference type="AlphaFoldDB" id="A0A1A9ZIG8"/>